<protein>
    <submittedName>
        <fullName evidence="2">Uncharacterized protein</fullName>
    </submittedName>
</protein>
<feature type="region of interest" description="Disordered" evidence="1">
    <location>
        <begin position="1"/>
        <end position="100"/>
    </location>
</feature>
<evidence type="ECO:0000256" key="1">
    <source>
        <dbReference type="SAM" id="MobiDB-lite"/>
    </source>
</evidence>
<feature type="compositionally biased region" description="Polar residues" evidence="1">
    <location>
        <begin position="61"/>
        <end position="70"/>
    </location>
</feature>
<evidence type="ECO:0000313" key="2">
    <source>
        <dbReference type="EMBL" id="MED6271871.1"/>
    </source>
</evidence>
<comment type="caution">
    <text evidence="2">The sequence shown here is derived from an EMBL/GenBank/DDBJ whole genome shotgun (WGS) entry which is preliminary data.</text>
</comment>
<gene>
    <name evidence="2" type="ORF">CHARACLAT_024698</name>
</gene>
<organism evidence="2 3">
    <name type="scientific">Characodon lateralis</name>
    <dbReference type="NCBI Taxonomy" id="208331"/>
    <lineage>
        <taxon>Eukaryota</taxon>
        <taxon>Metazoa</taxon>
        <taxon>Chordata</taxon>
        <taxon>Craniata</taxon>
        <taxon>Vertebrata</taxon>
        <taxon>Euteleostomi</taxon>
        <taxon>Actinopterygii</taxon>
        <taxon>Neopterygii</taxon>
        <taxon>Teleostei</taxon>
        <taxon>Neoteleostei</taxon>
        <taxon>Acanthomorphata</taxon>
        <taxon>Ovalentaria</taxon>
        <taxon>Atherinomorphae</taxon>
        <taxon>Cyprinodontiformes</taxon>
        <taxon>Goodeidae</taxon>
        <taxon>Characodon</taxon>
    </lineage>
</organism>
<accession>A0ABU7DAF3</accession>
<proteinExistence type="predicted"/>
<reference evidence="2 3" key="1">
    <citation type="submission" date="2021-06" db="EMBL/GenBank/DDBJ databases">
        <authorList>
            <person name="Palmer J.M."/>
        </authorList>
    </citation>
    <scope>NUCLEOTIDE SEQUENCE [LARGE SCALE GENOMIC DNA]</scope>
    <source>
        <strain evidence="2 3">CL_MEX2019</strain>
        <tissue evidence="2">Muscle</tissue>
    </source>
</reference>
<evidence type="ECO:0000313" key="3">
    <source>
        <dbReference type="Proteomes" id="UP001352852"/>
    </source>
</evidence>
<feature type="compositionally biased region" description="Polar residues" evidence="1">
    <location>
        <begin position="1"/>
        <end position="12"/>
    </location>
</feature>
<sequence>MGVKVPQQNNGSPREGHYLAPLTETPRRPGTPHYCSANRPKRQSETYPQPKGAGMRPSHPLGSTPTQANLHQPAASPRGPLQSRRESSPSQGDGFQSPRCAWRRARLFLVDISRTPAQAQAPSPAAR</sequence>
<name>A0ABU7DAF3_9TELE</name>
<keyword evidence="3" id="KW-1185">Reference proteome</keyword>
<dbReference type="EMBL" id="JAHUTJ010019151">
    <property type="protein sequence ID" value="MED6271871.1"/>
    <property type="molecule type" value="Genomic_DNA"/>
</dbReference>
<dbReference type="Proteomes" id="UP001352852">
    <property type="component" value="Unassembled WGS sequence"/>
</dbReference>